<comment type="caution">
    <text evidence="1">The sequence shown here is derived from an EMBL/GenBank/DDBJ whole genome shotgun (WGS) entry which is preliminary data.</text>
</comment>
<accession>A0A199YG41</accession>
<dbReference type="PROSITE" id="PS51464">
    <property type="entry name" value="SIS"/>
    <property type="match status" value="1"/>
</dbReference>
<dbReference type="RefSeq" id="WP_062957495.1">
    <property type="nucleotide sequence ID" value="NZ_JPWB01000006.1"/>
</dbReference>
<dbReference type="SUPFAM" id="SSF46689">
    <property type="entry name" value="Homeodomain-like"/>
    <property type="match status" value="1"/>
</dbReference>
<dbReference type="PANTHER" id="PTHR30514:SF18">
    <property type="entry name" value="RPIR-FAMILY TRANSCRIPTIONAL REGULATOR"/>
    <property type="match status" value="1"/>
</dbReference>
<dbReference type="InterPro" id="IPR047640">
    <property type="entry name" value="RpiR-like"/>
</dbReference>
<name>A0A199YG41_9PROT</name>
<dbReference type="Proteomes" id="UP000253061">
    <property type="component" value="Unassembled WGS sequence"/>
</dbReference>
<dbReference type="Gene3D" id="3.40.50.10490">
    <property type="entry name" value="Glucose-6-phosphate isomerase like protein, domain 1"/>
    <property type="match status" value="1"/>
</dbReference>
<dbReference type="Gene3D" id="1.10.10.10">
    <property type="entry name" value="Winged helix-like DNA-binding domain superfamily/Winged helix DNA-binding domain"/>
    <property type="match status" value="1"/>
</dbReference>
<dbReference type="SUPFAM" id="SSF53697">
    <property type="entry name" value="SIS domain"/>
    <property type="match status" value="1"/>
</dbReference>
<organism evidence="1 2">
    <name type="scientific">Thalassospira profundimaris</name>
    <dbReference type="NCBI Taxonomy" id="502049"/>
    <lineage>
        <taxon>Bacteria</taxon>
        <taxon>Pseudomonadati</taxon>
        <taxon>Pseudomonadota</taxon>
        <taxon>Alphaproteobacteria</taxon>
        <taxon>Rhodospirillales</taxon>
        <taxon>Thalassospiraceae</taxon>
        <taxon>Thalassospira</taxon>
    </lineage>
</organism>
<dbReference type="GO" id="GO:1901135">
    <property type="term" value="P:carbohydrate derivative metabolic process"/>
    <property type="evidence" value="ECO:0007669"/>
    <property type="project" value="InterPro"/>
</dbReference>
<protein>
    <submittedName>
        <fullName evidence="1">RpiR family transcriptional regulator</fullName>
    </submittedName>
</protein>
<evidence type="ECO:0000313" key="1">
    <source>
        <dbReference type="EMBL" id="RCK20958.1"/>
    </source>
</evidence>
<dbReference type="AlphaFoldDB" id="A0A199YG41"/>
<dbReference type="Pfam" id="PF01418">
    <property type="entry name" value="HTH_6"/>
    <property type="match status" value="1"/>
</dbReference>
<reference evidence="1 2" key="1">
    <citation type="submission" date="2014-07" db="EMBL/GenBank/DDBJ databases">
        <title>Draft genome sequence of Thalassospira profundimaris R8-17.</title>
        <authorList>
            <person name="Lai Q."/>
            <person name="Shao Z."/>
        </authorList>
    </citation>
    <scope>NUCLEOTIDE SEQUENCE [LARGE SCALE GENOMIC DNA]</scope>
    <source>
        <strain evidence="1 2">R8-17</strain>
    </source>
</reference>
<dbReference type="PANTHER" id="PTHR30514">
    <property type="entry name" value="GLUCOKINASE"/>
    <property type="match status" value="1"/>
</dbReference>
<sequence length="282" mass="31596">MASRLILRIQEKQARLTSGEKKIAKTILENQDIIETHTATEIANLSGVSKATAARFFRTLGYADFEEVRLQAREERNQKQPYRQTIVSETAVSLGRSIGDHLELELQNLTRSFEELSSYKLMETIDIVASAPSVWFLGFGAEDGVARTGRAMFSRLRHGVHYISGVGQDWSSDLAMVGPRDVLILLTLDTRPKVMRPIINYARTSRMRVVTLTDHSYEKQAARFSDVVLPCHVASYGLLPTHATLLSMLRLMGIAYAGKNPESVKQRADTLDAIVEELDIME</sequence>
<dbReference type="PROSITE" id="PS51071">
    <property type="entry name" value="HTH_RPIR"/>
    <property type="match status" value="1"/>
</dbReference>
<dbReference type="GO" id="GO:0003700">
    <property type="term" value="F:DNA-binding transcription factor activity"/>
    <property type="evidence" value="ECO:0007669"/>
    <property type="project" value="InterPro"/>
</dbReference>
<dbReference type="InterPro" id="IPR036388">
    <property type="entry name" value="WH-like_DNA-bd_sf"/>
</dbReference>
<dbReference type="GO" id="GO:0097367">
    <property type="term" value="F:carbohydrate derivative binding"/>
    <property type="evidence" value="ECO:0007669"/>
    <property type="project" value="InterPro"/>
</dbReference>
<dbReference type="InterPro" id="IPR001347">
    <property type="entry name" value="SIS_dom"/>
</dbReference>
<proteinExistence type="predicted"/>
<dbReference type="InterPro" id="IPR000281">
    <property type="entry name" value="HTH_RpiR"/>
</dbReference>
<dbReference type="InterPro" id="IPR046348">
    <property type="entry name" value="SIS_dom_sf"/>
</dbReference>
<gene>
    <name evidence="1" type="ORF">TH6_14350</name>
</gene>
<dbReference type="EMBL" id="JPWB01000006">
    <property type="protein sequence ID" value="RCK20958.1"/>
    <property type="molecule type" value="Genomic_DNA"/>
</dbReference>
<dbReference type="InterPro" id="IPR009057">
    <property type="entry name" value="Homeodomain-like_sf"/>
</dbReference>
<evidence type="ECO:0000313" key="2">
    <source>
        <dbReference type="Proteomes" id="UP000253061"/>
    </source>
</evidence>
<dbReference type="GO" id="GO:0003677">
    <property type="term" value="F:DNA binding"/>
    <property type="evidence" value="ECO:0007669"/>
    <property type="project" value="InterPro"/>
</dbReference>